<protein>
    <submittedName>
        <fullName evidence="1">14811_t:CDS:1</fullName>
    </submittedName>
</protein>
<comment type="caution">
    <text evidence="1">The sequence shown here is derived from an EMBL/GenBank/DDBJ whole genome shotgun (WGS) entry which is preliminary data.</text>
</comment>
<accession>A0ACA9LS37</accession>
<organism evidence="1 2">
    <name type="scientific">Dentiscutata heterogama</name>
    <dbReference type="NCBI Taxonomy" id="1316150"/>
    <lineage>
        <taxon>Eukaryota</taxon>
        <taxon>Fungi</taxon>
        <taxon>Fungi incertae sedis</taxon>
        <taxon>Mucoromycota</taxon>
        <taxon>Glomeromycotina</taxon>
        <taxon>Glomeromycetes</taxon>
        <taxon>Diversisporales</taxon>
        <taxon>Gigasporaceae</taxon>
        <taxon>Dentiscutata</taxon>
    </lineage>
</organism>
<gene>
    <name evidence="1" type="ORF">DHETER_LOCUS4658</name>
</gene>
<evidence type="ECO:0000313" key="1">
    <source>
        <dbReference type="EMBL" id="CAG8537668.1"/>
    </source>
</evidence>
<keyword evidence="2" id="KW-1185">Reference proteome</keyword>
<feature type="non-terminal residue" evidence="1">
    <location>
        <position position="1"/>
    </location>
</feature>
<reference evidence="1" key="1">
    <citation type="submission" date="2021-06" db="EMBL/GenBank/DDBJ databases">
        <authorList>
            <person name="Kallberg Y."/>
            <person name="Tangrot J."/>
            <person name="Rosling A."/>
        </authorList>
    </citation>
    <scope>NUCLEOTIDE SEQUENCE</scope>
    <source>
        <strain evidence="1">IL203A</strain>
    </source>
</reference>
<sequence>TVYSMGKMSSAFLQSIAMTNTYQVLPTDTTAIYLIRNIRKFIIPSWKTTMGLNPDYEIVTYLTSRKTTQRSSTAQSLFYIAIIPDNEITNIETEERTHTILSSLGLLGGAWSIAIVAYKLLFEKEINDLELFLRDYVIEVQQLDNVYKNIETNKK</sequence>
<dbReference type="Proteomes" id="UP000789702">
    <property type="component" value="Unassembled WGS sequence"/>
</dbReference>
<proteinExistence type="predicted"/>
<name>A0ACA9LS37_9GLOM</name>
<evidence type="ECO:0000313" key="2">
    <source>
        <dbReference type="Proteomes" id="UP000789702"/>
    </source>
</evidence>
<dbReference type="EMBL" id="CAJVPU010004759">
    <property type="protein sequence ID" value="CAG8537668.1"/>
    <property type="molecule type" value="Genomic_DNA"/>
</dbReference>